<keyword evidence="12" id="KW-0539">Nucleus</keyword>
<dbReference type="Pfam" id="PF13476">
    <property type="entry name" value="AAA_23"/>
    <property type="match status" value="1"/>
</dbReference>
<organism evidence="14 15">
    <name type="scientific">Cuscuta campestris</name>
    <dbReference type="NCBI Taxonomy" id="132261"/>
    <lineage>
        <taxon>Eukaryota</taxon>
        <taxon>Viridiplantae</taxon>
        <taxon>Streptophyta</taxon>
        <taxon>Embryophyta</taxon>
        <taxon>Tracheophyta</taxon>
        <taxon>Spermatophyta</taxon>
        <taxon>Magnoliopsida</taxon>
        <taxon>eudicotyledons</taxon>
        <taxon>Gunneridae</taxon>
        <taxon>Pentapetalae</taxon>
        <taxon>asterids</taxon>
        <taxon>lamiids</taxon>
        <taxon>Solanales</taxon>
        <taxon>Convolvulaceae</taxon>
        <taxon>Cuscuteae</taxon>
        <taxon>Cuscuta</taxon>
        <taxon>Cuscuta subgen. Grammica</taxon>
        <taxon>Cuscuta sect. Cleistogrammica</taxon>
    </lineage>
</organism>
<protein>
    <recommendedName>
        <fullName evidence="13">Rad50/SbcC-type AAA domain-containing protein</fullName>
    </recommendedName>
</protein>
<evidence type="ECO:0000313" key="14">
    <source>
        <dbReference type="EMBL" id="VFQ63094.1"/>
    </source>
</evidence>
<keyword evidence="8" id="KW-0067">ATP-binding</keyword>
<dbReference type="InterPro" id="IPR027417">
    <property type="entry name" value="P-loop_NTPase"/>
</dbReference>
<dbReference type="AlphaFoldDB" id="A0A484KGQ6"/>
<evidence type="ECO:0000256" key="2">
    <source>
        <dbReference type="ARBA" id="ARBA00004286"/>
    </source>
</evidence>
<evidence type="ECO:0000256" key="8">
    <source>
        <dbReference type="ARBA" id="ARBA00022840"/>
    </source>
</evidence>
<evidence type="ECO:0000256" key="9">
    <source>
        <dbReference type="ARBA" id="ARBA00023054"/>
    </source>
</evidence>
<dbReference type="GO" id="GO:0005634">
    <property type="term" value="C:nucleus"/>
    <property type="evidence" value="ECO:0007669"/>
    <property type="project" value="UniProtKB-SubCell"/>
</dbReference>
<reference evidence="14 15" key="1">
    <citation type="submission" date="2018-04" db="EMBL/GenBank/DDBJ databases">
        <authorList>
            <person name="Vogel A."/>
        </authorList>
    </citation>
    <scope>NUCLEOTIDE SEQUENCE [LARGE SCALE GENOMIC DNA]</scope>
</reference>
<evidence type="ECO:0000256" key="7">
    <source>
        <dbReference type="ARBA" id="ARBA00022763"/>
    </source>
</evidence>
<dbReference type="GO" id="GO:0003684">
    <property type="term" value="F:damaged DNA binding"/>
    <property type="evidence" value="ECO:0007669"/>
    <property type="project" value="TreeGrafter"/>
</dbReference>
<proteinExistence type="inferred from homology"/>
<keyword evidence="10" id="KW-0233">DNA recombination</keyword>
<accession>A0A484KGQ6</accession>
<keyword evidence="6" id="KW-0547">Nucleotide-binding</keyword>
<evidence type="ECO:0000256" key="5">
    <source>
        <dbReference type="ARBA" id="ARBA00022454"/>
    </source>
</evidence>
<comment type="subcellular location">
    <subcellularLocation>
        <location evidence="2">Chromosome</location>
    </subcellularLocation>
    <subcellularLocation>
        <location evidence="1">Nucleus</location>
    </subcellularLocation>
    <subcellularLocation>
        <location evidence="3">Plastid</location>
    </subcellularLocation>
</comment>
<dbReference type="PANTHER" id="PTHR19306">
    <property type="entry name" value="STRUCTURAL MAINTENANCE OF CHROMOSOMES 5,6 SMC5, SMC6"/>
    <property type="match status" value="1"/>
</dbReference>
<evidence type="ECO:0000256" key="11">
    <source>
        <dbReference type="ARBA" id="ARBA00023204"/>
    </source>
</evidence>
<keyword evidence="9" id="KW-0175">Coiled coil</keyword>
<evidence type="ECO:0000256" key="12">
    <source>
        <dbReference type="ARBA" id="ARBA00023242"/>
    </source>
</evidence>
<evidence type="ECO:0000256" key="1">
    <source>
        <dbReference type="ARBA" id="ARBA00004123"/>
    </source>
</evidence>
<evidence type="ECO:0000313" key="15">
    <source>
        <dbReference type="Proteomes" id="UP000595140"/>
    </source>
</evidence>
<dbReference type="GO" id="GO:0000724">
    <property type="term" value="P:double-strand break repair via homologous recombination"/>
    <property type="evidence" value="ECO:0007669"/>
    <property type="project" value="TreeGrafter"/>
</dbReference>
<evidence type="ECO:0000256" key="4">
    <source>
        <dbReference type="ARBA" id="ARBA00006793"/>
    </source>
</evidence>
<dbReference type="GO" id="GO:0005524">
    <property type="term" value="F:ATP binding"/>
    <property type="evidence" value="ECO:0007669"/>
    <property type="project" value="UniProtKB-KW"/>
</dbReference>
<dbReference type="GO" id="GO:0035861">
    <property type="term" value="C:site of double-strand break"/>
    <property type="evidence" value="ECO:0007669"/>
    <property type="project" value="TreeGrafter"/>
</dbReference>
<dbReference type="GO" id="GO:0009536">
    <property type="term" value="C:plastid"/>
    <property type="evidence" value="ECO:0007669"/>
    <property type="project" value="UniProtKB-SubCell"/>
</dbReference>
<keyword evidence="5" id="KW-0158">Chromosome</keyword>
<evidence type="ECO:0000259" key="13">
    <source>
        <dbReference type="Pfam" id="PF13476"/>
    </source>
</evidence>
<keyword evidence="7" id="KW-0227">DNA damage</keyword>
<dbReference type="GO" id="GO:0003697">
    <property type="term" value="F:single-stranded DNA binding"/>
    <property type="evidence" value="ECO:0007669"/>
    <property type="project" value="TreeGrafter"/>
</dbReference>
<comment type="similarity">
    <text evidence="4">Belongs to the SMC family. SMC6 subfamily.</text>
</comment>
<evidence type="ECO:0000256" key="6">
    <source>
        <dbReference type="ARBA" id="ARBA00022741"/>
    </source>
</evidence>
<feature type="domain" description="Rad50/SbcC-type AAA" evidence="13">
    <location>
        <begin position="20"/>
        <end position="178"/>
    </location>
</feature>
<sequence>MADPRVFGSQKPNQAGIISKIRLENFMCHNNLEVDFGDSINFITGQNGSGKSAILTALCLAFGSRARGTQRANTMKDFIKTGCSYALIHVEIKNHGEDSFKPETYGRAIIVERRISESASSIILKNHQGKKVASRREDLFELVEHFNIDVENPCVIMSQDKSREFLHSGNDRDKFKFFFKATLLQQVLLENFP</sequence>
<keyword evidence="11" id="KW-0234">DNA repair</keyword>
<dbReference type="GO" id="GO:0030915">
    <property type="term" value="C:Smc5-Smc6 complex"/>
    <property type="evidence" value="ECO:0007669"/>
    <property type="project" value="TreeGrafter"/>
</dbReference>
<dbReference type="InterPro" id="IPR038729">
    <property type="entry name" value="Rad50/SbcC_AAA"/>
</dbReference>
<dbReference type="OrthoDB" id="10072614at2759"/>
<name>A0A484KGQ6_9ASTE</name>
<keyword evidence="15" id="KW-1185">Reference proteome</keyword>
<dbReference type="GO" id="GO:0016887">
    <property type="term" value="F:ATP hydrolysis activity"/>
    <property type="evidence" value="ECO:0007669"/>
    <property type="project" value="InterPro"/>
</dbReference>
<dbReference type="EMBL" id="OOIL02000262">
    <property type="protein sequence ID" value="VFQ63094.1"/>
    <property type="molecule type" value="Genomic_DNA"/>
</dbReference>
<dbReference type="Gene3D" id="3.40.50.300">
    <property type="entry name" value="P-loop containing nucleotide triphosphate hydrolases"/>
    <property type="match status" value="1"/>
</dbReference>
<dbReference type="SUPFAM" id="SSF52540">
    <property type="entry name" value="P-loop containing nucleoside triphosphate hydrolases"/>
    <property type="match status" value="1"/>
</dbReference>
<dbReference type="Proteomes" id="UP000595140">
    <property type="component" value="Unassembled WGS sequence"/>
</dbReference>
<gene>
    <name evidence="14" type="ORF">CCAM_LOCUS4870</name>
</gene>
<evidence type="ECO:0000256" key="3">
    <source>
        <dbReference type="ARBA" id="ARBA00004474"/>
    </source>
</evidence>
<dbReference type="PANTHER" id="PTHR19306:SF6">
    <property type="entry name" value="STRUCTURAL MAINTENANCE OF CHROMOSOMES PROTEIN 6"/>
    <property type="match status" value="1"/>
</dbReference>
<evidence type="ECO:0000256" key="10">
    <source>
        <dbReference type="ARBA" id="ARBA00023172"/>
    </source>
</evidence>